<gene>
    <name evidence="1" type="ORF">A2557_12105</name>
</gene>
<sequence>MDKTERIKVDQAMKKAGLVPADLARELKIPVQKLRNWLIGGPLTKAQESKLYTRLGFQVEVKGTCNWLTLTKGAKGCTKNQLQAAPPSAPSPITKDQPYRSKKTLGLAQDQACVRCGKQDGTVVSAHYTGPGQNRAGKAMGQKAGDLFSAFLCSICHAEKDQYLTTKGLLTDQERLQLENEWLWDILKTLELKAKGGHVGL</sequence>
<name>A0A1F6GWE2_9PROT</name>
<evidence type="ECO:0000313" key="2">
    <source>
        <dbReference type="Proteomes" id="UP000177583"/>
    </source>
</evidence>
<reference evidence="1 2" key="1">
    <citation type="journal article" date="2016" name="Nat. Commun.">
        <title>Thousands of microbial genomes shed light on interconnected biogeochemical processes in an aquifer system.</title>
        <authorList>
            <person name="Anantharaman K."/>
            <person name="Brown C.T."/>
            <person name="Hug L.A."/>
            <person name="Sharon I."/>
            <person name="Castelle C.J."/>
            <person name="Probst A.J."/>
            <person name="Thomas B.C."/>
            <person name="Singh A."/>
            <person name="Wilkins M.J."/>
            <person name="Karaoz U."/>
            <person name="Brodie E.L."/>
            <person name="Williams K.H."/>
            <person name="Hubbard S.S."/>
            <person name="Banfield J.F."/>
        </authorList>
    </citation>
    <scope>NUCLEOTIDE SEQUENCE [LARGE SCALE GENOMIC DNA]</scope>
</reference>
<protein>
    <submittedName>
        <fullName evidence="1">Uncharacterized protein</fullName>
    </submittedName>
</protein>
<comment type="caution">
    <text evidence="1">The sequence shown here is derived from an EMBL/GenBank/DDBJ whole genome shotgun (WGS) entry which is preliminary data.</text>
</comment>
<proteinExistence type="predicted"/>
<dbReference type="Gene3D" id="3.30.50.20">
    <property type="entry name" value="prophage-derive protein ybcO"/>
    <property type="match status" value="1"/>
</dbReference>
<evidence type="ECO:0000313" key="1">
    <source>
        <dbReference type="EMBL" id="OGH02340.1"/>
    </source>
</evidence>
<dbReference type="AlphaFoldDB" id="A0A1F6GWE2"/>
<accession>A0A1F6GWE2</accession>
<dbReference type="EMBL" id="MFNF01000023">
    <property type="protein sequence ID" value="OGH02340.1"/>
    <property type="molecule type" value="Genomic_DNA"/>
</dbReference>
<organism evidence="1 2">
    <name type="scientific">Candidatus Lambdaproteobacteria bacterium RIFOXYD2_FULL_56_26</name>
    <dbReference type="NCBI Taxonomy" id="1817773"/>
    <lineage>
        <taxon>Bacteria</taxon>
        <taxon>Pseudomonadati</taxon>
        <taxon>Pseudomonadota</taxon>
        <taxon>Candidatus Lambdaproteobacteria</taxon>
    </lineage>
</organism>
<dbReference type="Proteomes" id="UP000177583">
    <property type="component" value="Unassembled WGS sequence"/>
</dbReference>